<keyword evidence="2" id="KW-1185">Reference proteome</keyword>
<sequence length="261" mass="30093">MKALVTSISIWLMVAAGQAGISLQDQLNEAHEQFVSDVQERNLAARFKVFEAPPKAREIAEEAQEWQDNEHPWRRGITADIFYIGQKPFRGKGKDYSKSAWDPNWQENYGGVDHPVFRKGYAPRDFIPKSNPFYIALPYNDLLANGARCPYAAEAVPWFWKVQHTEGKSVCQNRWVALHYRGKVCYAQWQDVGPYAEDDWAYVFKARYPALRLASSPAAIQVSPAVRDYLGMQKNSRISWKFIEEYEVIKGPWLDWKLPGM</sequence>
<dbReference type="EMBL" id="JAENIM010000016">
    <property type="protein sequence ID" value="MBK1790123.1"/>
    <property type="molecule type" value="Genomic_DNA"/>
</dbReference>
<dbReference type="AlphaFoldDB" id="A0A8J7MCL1"/>
<dbReference type="Proteomes" id="UP000624703">
    <property type="component" value="Unassembled WGS sequence"/>
</dbReference>
<gene>
    <name evidence="1" type="ORF">JIN82_03015</name>
</gene>
<dbReference type="RefSeq" id="WP_200310162.1">
    <property type="nucleotide sequence ID" value="NZ_JAENIM010000016.1"/>
</dbReference>
<evidence type="ECO:0000313" key="2">
    <source>
        <dbReference type="Proteomes" id="UP000624703"/>
    </source>
</evidence>
<comment type="caution">
    <text evidence="1">The sequence shown here is derived from an EMBL/GenBank/DDBJ whole genome shotgun (WGS) entry which is preliminary data.</text>
</comment>
<name>A0A8J7MCL1_9BACT</name>
<reference evidence="1" key="1">
    <citation type="submission" date="2021-01" db="EMBL/GenBank/DDBJ databases">
        <title>Modified the classification status of verrucomicrobia.</title>
        <authorList>
            <person name="Feng X."/>
        </authorList>
    </citation>
    <scope>NUCLEOTIDE SEQUENCE</scope>
    <source>
        <strain evidence="1">_KCTC 22039</strain>
    </source>
</reference>
<proteinExistence type="predicted"/>
<organism evidence="1 2">
    <name type="scientific">Persicirhabdus sediminis</name>
    <dbReference type="NCBI Taxonomy" id="454144"/>
    <lineage>
        <taxon>Bacteria</taxon>
        <taxon>Pseudomonadati</taxon>
        <taxon>Verrucomicrobiota</taxon>
        <taxon>Verrucomicrobiia</taxon>
        <taxon>Verrucomicrobiales</taxon>
        <taxon>Verrucomicrobiaceae</taxon>
        <taxon>Persicirhabdus</taxon>
    </lineage>
</organism>
<evidence type="ECO:0000313" key="1">
    <source>
        <dbReference type="EMBL" id="MBK1790123.1"/>
    </source>
</evidence>
<accession>A0A8J7MCL1</accession>
<protein>
    <submittedName>
        <fullName evidence="1">Uncharacterized protein</fullName>
    </submittedName>
</protein>